<dbReference type="PROSITE" id="PS51257">
    <property type="entry name" value="PROKAR_LIPOPROTEIN"/>
    <property type="match status" value="1"/>
</dbReference>
<dbReference type="SUPFAM" id="SSF49299">
    <property type="entry name" value="PKD domain"/>
    <property type="match status" value="1"/>
</dbReference>
<dbReference type="PROSITE" id="PS50093">
    <property type="entry name" value="PKD"/>
    <property type="match status" value="1"/>
</dbReference>
<evidence type="ECO:0000313" key="3">
    <source>
        <dbReference type="Proteomes" id="UP001597601"/>
    </source>
</evidence>
<evidence type="ECO:0000259" key="1">
    <source>
        <dbReference type="PROSITE" id="PS50093"/>
    </source>
</evidence>
<feature type="domain" description="PKD" evidence="1">
    <location>
        <begin position="52"/>
        <end position="89"/>
    </location>
</feature>
<reference evidence="3" key="1">
    <citation type="journal article" date="2019" name="Int. J. Syst. Evol. Microbiol.">
        <title>The Global Catalogue of Microorganisms (GCM) 10K type strain sequencing project: providing services to taxonomists for standard genome sequencing and annotation.</title>
        <authorList>
            <consortium name="The Broad Institute Genomics Platform"/>
            <consortium name="The Broad Institute Genome Sequencing Center for Infectious Disease"/>
            <person name="Wu L."/>
            <person name="Ma J."/>
        </authorList>
    </citation>
    <scope>NUCLEOTIDE SEQUENCE [LARGE SCALE GENOMIC DNA]</scope>
    <source>
        <strain evidence="3">KCTC 52232</strain>
    </source>
</reference>
<name>A0ABW5XS44_9SPHI</name>
<dbReference type="RefSeq" id="WP_377129038.1">
    <property type="nucleotide sequence ID" value="NZ_JBHUON010000018.1"/>
</dbReference>
<dbReference type="InterPro" id="IPR035986">
    <property type="entry name" value="PKD_dom_sf"/>
</dbReference>
<proteinExistence type="predicted"/>
<comment type="caution">
    <text evidence="2">The sequence shown here is derived from an EMBL/GenBank/DDBJ whole genome shotgun (WGS) entry which is preliminary data.</text>
</comment>
<gene>
    <name evidence="2" type="ORF">ACFSYC_14395</name>
</gene>
<keyword evidence="3" id="KW-1185">Reference proteome</keyword>
<dbReference type="Proteomes" id="UP001597601">
    <property type="component" value="Unassembled WGS sequence"/>
</dbReference>
<dbReference type="EMBL" id="JBHUON010000018">
    <property type="protein sequence ID" value="MFD2865887.1"/>
    <property type="molecule type" value="Genomic_DNA"/>
</dbReference>
<sequence>MKQLLKPLGLLFCMGAIVSSCSKKVDAVLPDPAVVNPVSDYTITPDPADGFTFTFKNTSKNFTKLEWRFGDDSVAVGDNVTHTFVNTGDPNANPRFAYVVDLKTTSSTGNISHKYINLPISPEAIAQFVGVKDATTPNKINLSVNVKATIKTVEWTFTDADFPDPTVSGGAVKKGTVVKTTGLTASRTFTPGTFNTVSAKITTDKGSVVTITRNITSEGLVENVTGNRLSWEPNFFNNRGPNEDSPKLLDNNVETKFLVGKGFVTVDPWKFPLVCIFTFLTPQKIRIYAIGSANDSQDRDPKEWTLEGSNDEGATWTMMDSRLMAKNFYDQAVDLGYPEPNKGRYKRLFYYTIANPIEYKKVRWTIKSNWGADLLQLSEFQLFR</sequence>
<accession>A0ABW5XS44</accession>
<dbReference type="Gene3D" id="2.60.40.10">
    <property type="entry name" value="Immunoglobulins"/>
    <property type="match status" value="1"/>
</dbReference>
<dbReference type="Gene3D" id="2.60.120.260">
    <property type="entry name" value="Galactose-binding domain-like"/>
    <property type="match status" value="1"/>
</dbReference>
<dbReference type="InterPro" id="IPR000601">
    <property type="entry name" value="PKD_dom"/>
</dbReference>
<dbReference type="InterPro" id="IPR013783">
    <property type="entry name" value="Ig-like_fold"/>
</dbReference>
<evidence type="ECO:0000313" key="2">
    <source>
        <dbReference type="EMBL" id="MFD2865887.1"/>
    </source>
</evidence>
<protein>
    <recommendedName>
        <fullName evidence="1">PKD domain-containing protein</fullName>
    </recommendedName>
</protein>
<organism evidence="2 3">
    <name type="scientific">Mucilaginibacter antarcticus</name>
    <dbReference type="NCBI Taxonomy" id="1855725"/>
    <lineage>
        <taxon>Bacteria</taxon>
        <taxon>Pseudomonadati</taxon>
        <taxon>Bacteroidota</taxon>
        <taxon>Sphingobacteriia</taxon>
        <taxon>Sphingobacteriales</taxon>
        <taxon>Sphingobacteriaceae</taxon>
        <taxon>Mucilaginibacter</taxon>
    </lineage>
</organism>